<evidence type="ECO:0000256" key="2">
    <source>
        <dbReference type="ARBA" id="ARBA00008537"/>
    </source>
</evidence>
<dbReference type="Proteomes" id="UP001428817">
    <property type="component" value="Unassembled WGS sequence"/>
</dbReference>
<dbReference type="PANTHER" id="PTHR42718">
    <property type="entry name" value="MAJOR FACILITATOR SUPERFAMILY MULTIDRUG TRANSPORTER MFSC"/>
    <property type="match status" value="1"/>
</dbReference>
<dbReference type="SUPFAM" id="SSF103473">
    <property type="entry name" value="MFS general substrate transporter"/>
    <property type="match status" value="1"/>
</dbReference>
<feature type="region of interest" description="Disordered" evidence="8">
    <location>
        <begin position="13"/>
        <end position="38"/>
    </location>
</feature>
<feature type="transmembrane region" description="Helical" evidence="9">
    <location>
        <begin position="113"/>
        <end position="139"/>
    </location>
</feature>
<dbReference type="Gene3D" id="1.20.1720.10">
    <property type="entry name" value="Multidrug resistance protein D"/>
    <property type="match status" value="1"/>
</dbReference>
<evidence type="ECO:0000256" key="8">
    <source>
        <dbReference type="SAM" id="MobiDB-lite"/>
    </source>
</evidence>
<evidence type="ECO:0000259" key="10">
    <source>
        <dbReference type="PROSITE" id="PS50850"/>
    </source>
</evidence>
<evidence type="ECO:0000313" key="11">
    <source>
        <dbReference type="EMBL" id="GAA5148242.1"/>
    </source>
</evidence>
<name>A0ABP9PKL6_9PSEU</name>
<comment type="caution">
    <text evidence="11">The sequence shown here is derived from an EMBL/GenBank/DDBJ whole genome shotgun (WGS) entry which is preliminary data.</text>
</comment>
<evidence type="ECO:0000256" key="4">
    <source>
        <dbReference type="ARBA" id="ARBA00022475"/>
    </source>
</evidence>
<feature type="transmembrane region" description="Helical" evidence="9">
    <location>
        <begin position="145"/>
        <end position="163"/>
    </location>
</feature>
<comment type="similarity">
    <text evidence="2">Belongs to the major facilitator superfamily. EmrB family.</text>
</comment>
<dbReference type="InterPro" id="IPR011701">
    <property type="entry name" value="MFS"/>
</dbReference>
<dbReference type="PRINTS" id="PR01036">
    <property type="entry name" value="TCRTETB"/>
</dbReference>
<evidence type="ECO:0000256" key="1">
    <source>
        <dbReference type="ARBA" id="ARBA00004651"/>
    </source>
</evidence>
<evidence type="ECO:0000256" key="5">
    <source>
        <dbReference type="ARBA" id="ARBA00022692"/>
    </source>
</evidence>
<dbReference type="InterPro" id="IPR004638">
    <property type="entry name" value="EmrB-like"/>
</dbReference>
<feature type="transmembrane region" description="Helical" evidence="9">
    <location>
        <begin position="44"/>
        <end position="69"/>
    </location>
</feature>
<organism evidence="11 12">
    <name type="scientific">Pseudonocardia eucalypti</name>
    <dbReference type="NCBI Taxonomy" id="648755"/>
    <lineage>
        <taxon>Bacteria</taxon>
        <taxon>Bacillati</taxon>
        <taxon>Actinomycetota</taxon>
        <taxon>Actinomycetes</taxon>
        <taxon>Pseudonocardiales</taxon>
        <taxon>Pseudonocardiaceae</taxon>
        <taxon>Pseudonocardia</taxon>
    </lineage>
</organism>
<proteinExistence type="inferred from homology"/>
<dbReference type="NCBIfam" id="TIGR00711">
    <property type="entry name" value="efflux_EmrB"/>
    <property type="match status" value="1"/>
</dbReference>
<protein>
    <submittedName>
        <fullName evidence="11">DHA2 family efflux MFS transporter permease subunit</fullName>
    </submittedName>
</protein>
<evidence type="ECO:0000256" key="3">
    <source>
        <dbReference type="ARBA" id="ARBA00022448"/>
    </source>
</evidence>
<feature type="transmembrane region" description="Helical" evidence="9">
    <location>
        <begin position="263"/>
        <end position="283"/>
    </location>
</feature>
<keyword evidence="3" id="KW-0813">Transport</keyword>
<feature type="transmembrane region" description="Helical" evidence="9">
    <location>
        <begin position="304"/>
        <end position="325"/>
    </location>
</feature>
<dbReference type="Gene3D" id="1.20.1250.20">
    <property type="entry name" value="MFS general substrate transporter like domains"/>
    <property type="match status" value="1"/>
</dbReference>
<feature type="transmembrane region" description="Helical" evidence="9">
    <location>
        <begin position="502"/>
        <end position="524"/>
    </location>
</feature>
<dbReference type="InterPro" id="IPR036259">
    <property type="entry name" value="MFS_trans_sf"/>
</dbReference>
<evidence type="ECO:0000313" key="12">
    <source>
        <dbReference type="Proteomes" id="UP001428817"/>
    </source>
</evidence>
<feature type="transmembrane region" description="Helical" evidence="9">
    <location>
        <begin position="234"/>
        <end position="251"/>
    </location>
</feature>
<dbReference type="InterPro" id="IPR020846">
    <property type="entry name" value="MFS_dom"/>
</dbReference>
<feature type="transmembrane region" description="Helical" evidence="9">
    <location>
        <begin position="175"/>
        <end position="195"/>
    </location>
</feature>
<feature type="domain" description="Major facilitator superfamily (MFS) profile" evidence="10">
    <location>
        <begin position="47"/>
        <end position="529"/>
    </location>
</feature>
<keyword evidence="6 9" id="KW-1133">Transmembrane helix</keyword>
<feature type="transmembrane region" description="Helical" evidence="9">
    <location>
        <begin position="331"/>
        <end position="351"/>
    </location>
</feature>
<keyword evidence="12" id="KW-1185">Reference proteome</keyword>
<feature type="compositionally biased region" description="Basic and acidic residues" evidence="8">
    <location>
        <begin position="13"/>
        <end position="24"/>
    </location>
</feature>
<accession>A0ABP9PKL6</accession>
<keyword evidence="7 9" id="KW-0472">Membrane</keyword>
<evidence type="ECO:0000256" key="6">
    <source>
        <dbReference type="ARBA" id="ARBA00022989"/>
    </source>
</evidence>
<feature type="transmembrane region" description="Helical" evidence="9">
    <location>
        <begin position="201"/>
        <end position="222"/>
    </location>
</feature>
<keyword evidence="5 9" id="KW-0812">Transmembrane</keyword>
<dbReference type="PROSITE" id="PS50850">
    <property type="entry name" value="MFS"/>
    <property type="match status" value="1"/>
</dbReference>
<dbReference type="CDD" id="cd17503">
    <property type="entry name" value="MFS_LmrB_MDR_like"/>
    <property type="match status" value="1"/>
</dbReference>
<feature type="transmembrane region" description="Helical" evidence="9">
    <location>
        <begin position="363"/>
        <end position="381"/>
    </location>
</feature>
<feature type="transmembrane region" description="Helical" evidence="9">
    <location>
        <begin position="393"/>
        <end position="419"/>
    </location>
</feature>
<keyword evidence="4" id="KW-1003">Cell membrane</keyword>
<evidence type="ECO:0000256" key="7">
    <source>
        <dbReference type="ARBA" id="ARBA00023136"/>
    </source>
</evidence>
<gene>
    <name evidence="11" type="ORF">GCM10023321_10230</name>
</gene>
<dbReference type="EMBL" id="BAABJP010000004">
    <property type="protein sequence ID" value="GAA5148242.1"/>
    <property type="molecule type" value="Genomic_DNA"/>
</dbReference>
<comment type="subcellular location">
    <subcellularLocation>
        <location evidence="1">Cell membrane</location>
        <topology evidence="1">Multi-pass membrane protein</topology>
    </subcellularLocation>
</comment>
<dbReference type="Pfam" id="PF07690">
    <property type="entry name" value="MFS_1"/>
    <property type="match status" value="1"/>
</dbReference>
<sequence length="539" mass="56930">MVPYSRLDRMADLELEPRRNETRRSPGHPAGTADPFTPHPAKGWGLPLAVLIAGMFMSILDTSIVNVAMTSIRKDFGASTESVQWISTAYSLTEGVVVPASAWLGARFGLKRVYIWSLVLFTVASALCALAGGLGSLIFFRILQAIPGGVIPVTCQTILYRIVPRNRLGAAMGMYGVGVVVAPAIGPTLGGYLIEHFDWRAIFYVNMPIGILGTIAAVAVLSKFPTDRGRPFDLAGFACIAGALFALLLALEEGSSWGWTSYPVLILFAVAVNLLALFVVVELQVDHPLLNLRVFRHWPFVNSLVLVAGMMIGLFAVMFYIPVFLQSVQGLSALDAGLVLLPQGMVMAVLMPVAGQLYDRFGARWLAVAGLTLTGTGILMLSDISVGVPRGEVVLGTVVMAAGLGLGMMPVMTGGLSALPNAFTDVGSAISTLTQRVSSALGLAVLTAIVTADRAQLWADRSGLLAGSGADINPRVAQLQQQGDPGLIQLWQQLSNQVQTQAYGNAFAIAGTVTLAAVAFAFLLRSGRPAAGADKPMAH</sequence>
<dbReference type="PANTHER" id="PTHR42718:SF9">
    <property type="entry name" value="MAJOR FACILITATOR SUPERFAMILY MULTIDRUG TRANSPORTER MFSC"/>
    <property type="match status" value="1"/>
</dbReference>
<reference evidence="12" key="1">
    <citation type="journal article" date="2019" name="Int. J. Syst. Evol. Microbiol.">
        <title>The Global Catalogue of Microorganisms (GCM) 10K type strain sequencing project: providing services to taxonomists for standard genome sequencing and annotation.</title>
        <authorList>
            <consortium name="The Broad Institute Genomics Platform"/>
            <consortium name="The Broad Institute Genome Sequencing Center for Infectious Disease"/>
            <person name="Wu L."/>
            <person name="Ma J."/>
        </authorList>
    </citation>
    <scope>NUCLEOTIDE SEQUENCE [LARGE SCALE GENOMIC DNA]</scope>
    <source>
        <strain evidence="12">JCM 18303</strain>
    </source>
</reference>
<evidence type="ECO:0000256" key="9">
    <source>
        <dbReference type="SAM" id="Phobius"/>
    </source>
</evidence>